<feature type="compositionally biased region" description="Acidic residues" evidence="4">
    <location>
        <begin position="453"/>
        <end position="462"/>
    </location>
</feature>
<feature type="region of interest" description="Disordered" evidence="4">
    <location>
        <begin position="448"/>
        <end position="646"/>
    </location>
</feature>
<dbReference type="GO" id="GO:0005634">
    <property type="term" value="C:nucleus"/>
    <property type="evidence" value="ECO:0007669"/>
    <property type="project" value="UniProtKB-SubCell"/>
</dbReference>
<dbReference type="InterPro" id="IPR024146">
    <property type="entry name" value="Claspin"/>
</dbReference>
<dbReference type="GO" id="GO:0010997">
    <property type="term" value="F:anaphase-promoting complex binding"/>
    <property type="evidence" value="ECO:0007669"/>
    <property type="project" value="TreeGrafter"/>
</dbReference>
<dbReference type="PANTHER" id="PTHR14396">
    <property type="entry name" value="CLASPIN"/>
    <property type="match status" value="1"/>
</dbReference>
<feature type="compositionally biased region" description="Acidic residues" evidence="4">
    <location>
        <begin position="472"/>
        <end position="492"/>
    </location>
</feature>
<dbReference type="KEGG" id="csol:105361118"/>
<dbReference type="Proteomes" id="UP000695007">
    <property type="component" value="Unplaced"/>
</dbReference>
<reference evidence="6" key="1">
    <citation type="submission" date="2025-08" db="UniProtKB">
        <authorList>
            <consortium name="RefSeq"/>
        </authorList>
    </citation>
    <scope>IDENTIFICATION</scope>
</reference>
<evidence type="ECO:0000256" key="3">
    <source>
        <dbReference type="ARBA" id="ARBA00023242"/>
    </source>
</evidence>
<dbReference type="GO" id="GO:0007095">
    <property type="term" value="P:mitotic G2 DNA damage checkpoint signaling"/>
    <property type="evidence" value="ECO:0007669"/>
    <property type="project" value="TreeGrafter"/>
</dbReference>
<protein>
    <submittedName>
        <fullName evidence="6">Claspin</fullName>
    </submittedName>
</protein>
<accession>A0AAJ6YED6</accession>
<sequence length="1350" mass="155524">MTIKTYHLQESVRVSKELAMQKIHSETQRLMRESEVSLPYHRPKQRSLQEFLSRKKMMSEIPTNLTCAEKVKMFPEIISKVVEEKEKEAEIFYKSSDSEEDEKCIELKEFNQVNVLNDVKNKSEIKNKDKSDNKISIANTQKLTQYGIQESHIKGEIVVQQSLHFGASKKIFMDDMKNTKESKSIQDNLKYLREFFTNNSENMDISIDSNQCILEENVLNISETEIENNGNEKVIELSTVNDLSFQSKNQETILETSIINNKTNTISRISVNVKGVEQETVNFNQSKQISETNLKSNEQKNCNIEIVDHDDTDFSPGFKVNESSKKSNMKEKILANILKLKPIIKGSPGSIIDFTGSKHMNEGVAQLLNRFAQHSIIVKPKIEGVTKVKIMNTEREDNNTKIKEETLLFKKTVVKNEDDKEHKPGEKLKKLREDLKRRIAYVRHEEWKKKEEDEKEDEELKDESDSYYAGLPDEEELLEDDESSESEPEENDVLIIDNQKSICEFADEEAEESDHEYIGNSENEKDNEKEQEEEVEVDDHDKELKENEDDESLESEDEKFANKPTKLKRIMKSFEDDSNQLESSLSNDANSRLSFDRTRTDEDMFASQTSNSYASEDIDGIPPFQPRDRCSSDSRSQACKTPLPKPNNILSMISPVAQLTVLNASLDSAKKSASKTDSINFGQVDKSCLVINTSAMNSCNGILQNNSNLEKMIGLPKKLFDDPPETVNDDELVDICSGKFIETQNSERVINERNGVTDTQLMELCSGAFISQPVDLKKLEFKYANSNIHTDDTSQDITLTFDDEDNDNFMDSSMNMSSSMKRSDESMFSNDSKSPVKACTYSSKTSKSPMETWLKRANENMATIYTQQQKQNEVTDSQLRDVCSGVFMSQPIDMKELEQNDTLQIQSRILQDFKLTLSDKSKSLNKESNETNMNKKKLESLLQQIIANEKEETAPWSAYMIVSSDDDNLKKYKECCMKTKKKALKKRKKVQKLILSDDEENKSNEFSEDEEDQTIDEEDQKYIEYDSDENEIVVVNKKEIKKVAANFLEKEAELSESDWDSADEDEQDMDKFEYEEGDMEKIDENKMKKLLDKIHIKQIMDRDQREVKILQEFLFDDGDLHNDGISRERRFKWKNIDNFDDNLIPTVNDDDEIDDNVDAAVEAQMRKIRYEQQKFLEEKEKNINQNAEKDFEESHSCKLGLKVISVRSSRKSSLKNHGVKGINLNTNKNFLLHGVSNLSSKISTKFKNSAVSNIRGSFLSRGEETLVRIAQNLPETNKKIINPLRNRKFVFEHVSPSVSNVLQEDLEQKNDTTLIKEKKKIRKRKMFSSQTPKTTKKLKVDDRTSCKQLF</sequence>
<evidence type="ECO:0000313" key="5">
    <source>
        <dbReference type="Proteomes" id="UP000695007"/>
    </source>
</evidence>
<evidence type="ECO:0000256" key="4">
    <source>
        <dbReference type="SAM" id="MobiDB-lite"/>
    </source>
</evidence>
<evidence type="ECO:0000256" key="1">
    <source>
        <dbReference type="ARBA" id="ARBA00004123"/>
    </source>
</evidence>
<gene>
    <name evidence="6" type="primary">LOC105361118</name>
</gene>
<keyword evidence="3" id="KW-0539">Nucleus</keyword>
<dbReference type="PANTHER" id="PTHR14396:SF10">
    <property type="entry name" value="CLASPIN"/>
    <property type="match status" value="1"/>
</dbReference>
<feature type="compositionally biased region" description="Acidic residues" evidence="4">
    <location>
        <begin position="505"/>
        <end position="514"/>
    </location>
</feature>
<feature type="compositionally biased region" description="Polar residues" evidence="4">
    <location>
        <begin position="580"/>
        <end position="593"/>
    </location>
</feature>
<organism evidence="5 6">
    <name type="scientific">Ceratosolen solmsi marchali</name>
    <dbReference type="NCBI Taxonomy" id="326594"/>
    <lineage>
        <taxon>Eukaryota</taxon>
        <taxon>Metazoa</taxon>
        <taxon>Ecdysozoa</taxon>
        <taxon>Arthropoda</taxon>
        <taxon>Hexapoda</taxon>
        <taxon>Insecta</taxon>
        <taxon>Pterygota</taxon>
        <taxon>Neoptera</taxon>
        <taxon>Endopterygota</taxon>
        <taxon>Hymenoptera</taxon>
        <taxon>Apocrita</taxon>
        <taxon>Proctotrupomorpha</taxon>
        <taxon>Chalcidoidea</taxon>
        <taxon>Agaonidae</taxon>
        <taxon>Agaoninae</taxon>
        <taxon>Ceratosolen</taxon>
    </lineage>
</organism>
<dbReference type="GeneID" id="105361118"/>
<feature type="region of interest" description="Disordered" evidence="4">
    <location>
        <begin position="816"/>
        <end position="843"/>
    </location>
</feature>
<name>A0AAJ6YED6_9HYME</name>
<dbReference type="GO" id="GO:0033314">
    <property type="term" value="P:mitotic DNA replication checkpoint signaling"/>
    <property type="evidence" value="ECO:0007669"/>
    <property type="project" value="TreeGrafter"/>
</dbReference>
<proteinExistence type="predicted"/>
<keyword evidence="5" id="KW-1185">Reference proteome</keyword>
<comment type="subcellular location">
    <subcellularLocation>
        <location evidence="1">Nucleus</location>
    </subcellularLocation>
</comment>
<evidence type="ECO:0000313" key="6">
    <source>
        <dbReference type="RefSeq" id="XP_011496526.1"/>
    </source>
</evidence>
<feature type="compositionally biased region" description="Acidic residues" evidence="4">
    <location>
        <begin position="546"/>
        <end position="557"/>
    </location>
</feature>
<keyword evidence="2" id="KW-0597">Phosphoprotein</keyword>
<evidence type="ECO:0000256" key="2">
    <source>
        <dbReference type="ARBA" id="ARBA00022553"/>
    </source>
</evidence>
<feature type="compositionally biased region" description="Acidic residues" evidence="4">
    <location>
        <begin position="529"/>
        <end position="538"/>
    </location>
</feature>
<dbReference type="RefSeq" id="XP_011496526.1">
    <property type="nucleotide sequence ID" value="XM_011498224.1"/>
</dbReference>